<protein>
    <recommendedName>
        <fullName evidence="4">Ammonia monooxygenase</fullName>
    </recommendedName>
</protein>
<dbReference type="GO" id="GO:0010468">
    <property type="term" value="P:regulation of gene expression"/>
    <property type="evidence" value="ECO:0007669"/>
    <property type="project" value="InterPro"/>
</dbReference>
<dbReference type="PANTHER" id="PTHR38457:SF1">
    <property type="entry name" value="REGULATOR ABRB-RELATED"/>
    <property type="match status" value="1"/>
</dbReference>
<keyword evidence="1" id="KW-0472">Membrane</keyword>
<feature type="transmembrane region" description="Helical" evidence="1">
    <location>
        <begin position="276"/>
        <end position="297"/>
    </location>
</feature>
<evidence type="ECO:0000313" key="3">
    <source>
        <dbReference type="Proteomes" id="UP000242869"/>
    </source>
</evidence>
<feature type="transmembrane region" description="Helical" evidence="1">
    <location>
        <begin position="43"/>
        <end position="60"/>
    </location>
</feature>
<reference evidence="3" key="1">
    <citation type="submission" date="2016-10" db="EMBL/GenBank/DDBJ databases">
        <authorList>
            <person name="Varghese N."/>
            <person name="Submissions S."/>
        </authorList>
    </citation>
    <scope>NUCLEOTIDE SEQUENCE [LARGE SCALE GENOMIC DNA]</scope>
    <source>
        <strain evidence="3">DSM 6150</strain>
    </source>
</reference>
<dbReference type="InterPro" id="IPR007820">
    <property type="entry name" value="AbrB_fam"/>
</dbReference>
<feature type="transmembrane region" description="Helical" evidence="1">
    <location>
        <begin position="189"/>
        <end position="213"/>
    </location>
</feature>
<dbReference type="STRING" id="83765.SAMN05660284_01836"/>
<keyword evidence="1" id="KW-0812">Transmembrane</keyword>
<name>A0A1I5A768_9NEIS</name>
<dbReference type="Proteomes" id="UP000242869">
    <property type="component" value="Unassembled WGS sequence"/>
</dbReference>
<feature type="transmembrane region" description="Helical" evidence="1">
    <location>
        <begin position="244"/>
        <end position="264"/>
    </location>
</feature>
<evidence type="ECO:0008006" key="4">
    <source>
        <dbReference type="Google" id="ProtNLM"/>
    </source>
</evidence>
<feature type="transmembrane region" description="Helical" evidence="1">
    <location>
        <begin position="220"/>
        <end position="238"/>
    </location>
</feature>
<dbReference type="PIRSF" id="PIRSF038991">
    <property type="entry name" value="Protein_AbrB"/>
    <property type="match status" value="1"/>
</dbReference>
<feature type="transmembrane region" description="Helical" evidence="1">
    <location>
        <begin position="331"/>
        <end position="353"/>
    </location>
</feature>
<sequence>MPHPDKEKEKTMILQKTKWWGGLLLISLPLAFGAWLVGFPAAFLVGAMVGAIVYSLTVATKVRVPRPVFVCVQAVLGCAVARAITSSFLDSVTRSGAIMLLVVLATIMAGALVGWVLVRYGALPGTTAAWGSSPGGASAMVAMAEEYGADTRLVAFMQYLRVVMVVLTATLVSQFLLGATAASSSAPSFSSLFAATPLVPTLQTLGIAVAGGLLGKWSRIPSGALLVTMLLGGVLHAMGVDIVLPAWLLALANVALGWYVGLGFDRSILRYVFKAIPQLLLSTFLLIGMCGFSSWVLTRFVGLDPLTAFLATSPGGLDSVVVIALGSKVDFSFIVAVQTLRLFMVILIGPFIAKWLCRFARSPSAH</sequence>
<keyword evidence="1" id="KW-1133">Transmembrane helix</keyword>
<feature type="transmembrane region" description="Helical" evidence="1">
    <location>
        <begin position="97"/>
        <end position="118"/>
    </location>
</feature>
<dbReference type="PANTHER" id="PTHR38457">
    <property type="entry name" value="REGULATOR ABRB-RELATED"/>
    <property type="match status" value="1"/>
</dbReference>
<keyword evidence="3" id="KW-1185">Reference proteome</keyword>
<dbReference type="InterPro" id="IPR017516">
    <property type="entry name" value="AbrB_dup"/>
</dbReference>
<proteinExistence type="predicted"/>
<accession>A0A1I5A768</accession>
<dbReference type="GO" id="GO:0016020">
    <property type="term" value="C:membrane"/>
    <property type="evidence" value="ECO:0007669"/>
    <property type="project" value="InterPro"/>
</dbReference>
<evidence type="ECO:0000313" key="2">
    <source>
        <dbReference type="EMBL" id="SFN58303.1"/>
    </source>
</evidence>
<dbReference type="NCBIfam" id="TIGR03082">
    <property type="entry name" value="Gneg_AbrB_dup"/>
    <property type="match status" value="2"/>
</dbReference>
<dbReference type="Pfam" id="PF05145">
    <property type="entry name" value="AbrB"/>
    <property type="match status" value="1"/>
</dbReference>
<dbReference type="AlphaFoldDB" id="A0A1I5A768"/>
<dbReference type="EMBL" id="FOVE01000012">
    <property type="protein sequence ID" value="SFN58303.1"/>
    <property type="molecule type" value="Genomic_DNA"/>
</dbReference>
<organism evidence="2 3">
    <name type="scientific">Formivibrio citricus</name>
    <dbReference type="NCBI Taxonomy" id="83765"/>
    <lineage>
        <taxon>Bacteria</taxon>
        <taxon>Pseudomonadati</taxon>
        <taxon>Pseudomonadota</taxon>
        <taxon>Betaproteobacteria</taxon>
        <taxon>Neisseriales</taxon>
        <taxon>Chitinibacteraceae</taxon>
        <taxon>Formivibrio</taxon>
    </lineage>
</organism>
<evidence type="ECO:0000256" key="1">
    <source>
        <dbReference type="SAM" id="Phobius"/>
    </source>
</evidence>
<feature type="transmembrane region" description="Helical" evidence="1">
    <location>
        <begin position="159"/>
        <end position="177"/>
    </location>
</feature>
<feature type="transmembrane region" description="Helical" evidence="1">
    <location>
        <begin position="20"/>
        <end position="37"/>
    </location>
</feature>
<feature type="transmembrane region" description="Helical" evidence="1">
    <location>
        <begin position="67"/>
        <end position="85"/>
    </location>
</feature>
<gene>
    <name evidence="2" type="ORF">SAMN05660284_01836</name>
</gene>